<dbReference type="Pfam" id="PF08029">
    <property type="entry name" value="HisG_C"/>
    <property type="match status" value="1"/>
</dbReference>
<evidence type="ECO:0000256" key="4">
    <source>
        <dbReference type="ARBA" id="ARBA00007955"/>
    </source>
</evidence>
<comment type="cofactor">
    <cofactor evidence="17">
        <name>Mg(2+)</name>
        <dbReference type="ChEBI" id="CHEBI:18420"/>
    </cofactor>
</comment>
<dbReference type="PROSITE" id="PS01316">
    <property type="entry name" value="ATP_P_PHORIBOSYLTR"/>
    <property type="match status" value="1"/>
</dbReference>
<keyword evidence="11 17" id="KW-0479">Metal-binding</keyword>
<evidence type="ECO:0000259" key="18">
    <source>
        <dbReference type="Pfam" id="PF01634"/>
    </source>
</evidence>
<evidence type="ECO:0000313" key="20">
    <source>
        <dbReference type="EMBL" id="QSQ15985.1"/>
    </source>
</evidence>
<evidence type="ECO:0000256" key="9">
    <source>
        <dbReference type="ARBA" id="ARBA00022676"/>
    </source>
</evidence>
<dbReference type="NCBIfam" id="TIGR03455">
    <property type="entry name" value="HisG_C-term"/>
    <property type="match status" value="1"/>
</dbReference>
<dbReference type="InterPro" id="IPR011322">
    <property type="entry name" value="N-reg_PII-like_a/b"/>
</dbReference>
<evidence type="ECO:0000256" key="14">
    <source>
        <dbReference type="ARBA" id="ARBA00022842"/>
    </source>
</evidence>
<evidence type="ECO:0000256" key="3">
    <source>
        <dbReference type="ARBA" id="ARBA00004667"/>
    </source>
</evidence>
<accession>A0ABX7NEF3</accession>
<dbReference type="SUPFAM" id="SSF53850">
    <property type="entry name" value="Periplasmic binding protein-like II"/>
    <property type="match status" value="1"/>
</dbReference>
<evidence type="ECO:0000256" key="2">
    <source>
        <dbReference type="ARBA" id="ARBA00004496"/>
    </source>
</evidence>
<evidence type="ECO:0000256" key="11">
    <source>
        <dbReference type="ARBA" id="ARBA00022723"/>
    </source>
</evidence>
<organism evidence="20 21">
    <name type="scientific">Myxococcus landrumensis</name>
    <dbReference type="NCBI Taxonomy" id="2813577"/>
    <lineage>
        <taxon>Bacteria</taxon>
        <taxon>Pseudomonadati</taxon>
        <taxon>Myxococcota</taxon>
        <taxon>Myxococcia</taxon>
        <taxon>Myxococcales</taxon>
        <taxon>Cystobacterineae</taxon>
        <taxon>Myxococcaceae</taxon>
        <taxon>Myxococcus</taxon>
    </lineage>
</organism>
<dbReference type="Gene3D" id="3.30.70.120">
    <property type="match status" value="1"/>
</dbReference>
<comment type="catalytic activity">
    <reaction evidence="1 17">
        <text>1-(5-phospho-beta-D-ribosyl)-ATP + diphosphate = 5-phospho-alpha-D-ribose 1-diphosphate + ATP</text>
        <dbReference type="Rhea" id="RHEA:18473"/>
        <dbReference type="ChEBI" id="CHEBI:30616"/>
        <dbReference type="ChEBI" id="CHEBI:33019"/>
        <dbReference type="ChEBI" id="CHEBI:58017"/>
        <dbReference type="ChEBI" id="CHEBI:73183"/>
        <dbReference type="EC" id="2.4.2.17"/>
    </reaction>
</comment>
<sequence>MLLKIALPNKGRLSEEVRELFNEAGLEVRVRGDRALTASLGGEFEAIFVRARDIPEFVADGAAHAGVTGWDLVNEAGRQLEHLMDLELGRCRLVVAAREESGIGQASDVRDGMRVASCFPRLTRDYFARRGQSITVVPVSGATEIAPHLGIADIVVDLTSTGSTLKMNGLREVATVLESSARLVACQANDAEVRGTLDELKLALGSVLAARGKRYVMANVPKEMLPRVREVLPGLNGPTVVDVLDGGRFVAVHAVVPAKAIYRTVNALKSLGGEGILVTRIERLVA</sequence>
<dbReference type="RefSeq" id="WP_206717668.1">
    <property type="nucleotide sequence ID" value="NZ_CP071091.1"/>
</dbReference>
<evidence type="ECO:0000256" key="16">
    <source>
        <dbReference type="ARBA" id="ARBA00024861"/>
    </source>
</evidence>
<evidence type="ECO:0000256" key="12">
    <source>
        <dbReference type="ARBA" id="ARBA00022741"/>
    </source>
</evidence>
<name>A0ABX7NEF3_9BACT</name>
<keyword evidence="8 17" id="KW-0028">Amino-acid biosynthesis</keyword>
<keyword evidence="7 17" id="KW-0963">Cytoplasm</keyword>
<comment type="function">
    <text evidence="16 17">Catalyzes the condensation of ATP and 5-phosphoribose 1-diphosphate to form N'-(5'-phosphoribosyl)-ATP (PR-ATP). Has a crucial role in the pathway because the rate of histidine biosynthesis seems to be controlled primarily by regulation of HisG enzymatic activity.</text>
</comment>
<dbReference type="EMBL" id="CP071091">
    <property type="protein sequence ID" value="QSQ15985.1"/>
    <property type="molecule type" value="Genomic_DNA"/>
</dbReference>
<dbReference type="Gene3D" id="3.40.190.10">
    <property type="entry name" value="Periplasmic binding protein-like II"/>
    <property type="match status" value="2"/>
</dbReference>
<evidence type="ECO:0000256" key="1">
    <source>
        <dbReference type="ARBA" id="ARBA00000915"/>
    </source>
</evidence>
<dbReference type="EC" id="2.4.2.17" evidence="5 17"/>
<comment type="subcellular location">
    <subcellularLocation>
        <location evidence="2 17">Cytoplasm</location>
    </subcellularLocation>
</comment>
<keyword evidence="10 17" id="KW-0808">Transferase</keyword>
<dbReference type="InterPro" id="IPR013820">
    <property type="entry name" value="ATP_PRibTrfase_cat"/>
</dbReference>
<dbReference type="HAMAP" id="MF_00079">
    <property type="entry name" value="HisG_Long"/>
    <property type="match status" value="1"/>
</dbReference>
<dbReference type="PANTHER" id="PTHR21403">
    <property type="entry name" value="ATP PHOSPHORIBOSYLTRANSFERASE ATP-PRTASE"/>
    <property type="match status" value="1"/>
</dbReference>
<dbReference type="Proteomes" id="UP000663090">
    <property type="component" value="Chromosome"/>
</dbReference>
<evidence type="ECO:0000256" key="10">
    <source>
        <dbReference type="ARBA" id="ARBA00022679"/>
    </source>
</evidence>
<dbReference type="InterPro" id="IPR015867">
    <property type="entry name" value="N-reg_PII/ATP_PRibTrfase_C"/>
</dbReference>
<keyword evidence="14 17" id="KW-0460">Magnesium</keyword>
<protein>
    <recommendedName>
        <fullName evidence="6 17">ATP phosphoribosyltransferase</fullName>
        <shortName evidence="17">ATP-PRT</shortName>
        <shortName evidence="17">ATP-PRTase</shortName>
        <ecNumber evidence="5 17">2.4.2.17</ecNumber>
    </recommendedName>
</protein>
<comment type="similarity">
    <text evidence="4 17">Belongs to the ATP phosphoribosyltransferase family. Long subfamily.</text>
</comment>
<dbReference type="GO" id="GO:0003879">
    <property type="term" value="F:ATP phosphoribosyltransferase activity"/>
    <property type="evidence" value="ECO:0007669"/>
    <property type="project" value="UniProtKB-EC"/>
</dbReference>
<dbReference type="SUPFAM" id="SSF54913">
    <property type="entry name" value="GlnB-like"/>
    <property type="match status" value="1"/>
</dbReference>
<evidence type="ECO:0000256" key="13">
    <source>
        <dbReference type="ARBA" id="ARBA00022840"/>
    </source>
</evidence>
<evidence type="ECO:0000256" key="15">
    <source>
        <dbReference type="ARBA" id="ARBA00023102"/>
    </source>
</evidence>
<keyword evidence="13 17" id="KW-0067">ATP-binding</keyword>
<evidence type="ECO:0000256" key="17">
    <source>
        <dbReference type="HAMAP-Rule" id="MF_00079"/>
    </source>
</evidence>
<gene>
    <name evidence="17" type="primary">hisG</name>
    <name evidence="20" type="ORF">JY572_08025</name>
</gene>
<feature type="domain" description="ATP phosphoribosyltransferase catalytic" evidence="18">
    <location>
        <begin position="50"/>
        <end position="199"/>
    </location>
</feature>
<dbReference type="Pfam" id="PF01634">
    <property type="entry name" value="HisG"/>
    <property type="match status" value="1"/>
</dbReference>
<dbReference type="InterPro" id="IPR013115">
    <property type="entry name" value="HisG_C"/>
</dbReference>
<dbReference type="InterPro" id="IPR020621">
    <property type="entry name" value="ATP-PRT_HisG_long"/>
</dbReference>
<dbReference type="InterPro" id="IPR018198">
    <property type="entry name" value="ATP_PRibTrfase_CS"/>
</dbReference>
<dbReference type="PANTHER" id="PTHR21403:SF10">
    <property type="entry name" value="ATP PHOSPHORIBOSYLTRANSFERASE"/>
    <property type="match status" value="1"/>
</dbReference>
<keyword evidence="12 17" id="KW-0547">Nucleotide-binding</keyword>
<evidence type="ECO:0000259" key="19">
    <source>
        <dbReference type="Pfam" id="PF08029"/>
    </source>
</evidence>
<evidence type="ECO:0000256" key="6">
    <source>
        <dbReference type="ARBA" id="ARBA00020998"/>
    </source>
</evidence>
<proteinExistence type="inferred from homology"/>
<evidence type="ECO:0000313" key="21">
    <source>
        <dbReference type="Proteomes" id="UP000663090"/>
    </source>
</evidence>
<keyword evidence="9 17" id="KW-0328">Glycosyltransferase</keyword>
<dbReference type="InterPro" id="IPR001348">
    <property type="entry name" value="ATP_PRibTrfase_HisG"/>
</dbReference>
<evidence type="ECO:0000256" key="5">
    <source>
        <dbReference type="ARBA" id="ARBA00011946"/>
    </source>
</evidence>
<evidence type="ECO:0000256" key="8">
    <source>
        <dbReference type="ARBA" id="ARBA00022605"/>
    </source>
</evidence>
<dbReference type="NCBIfam" id="TIGR00070">
    <property type="entry name" value="hisG"/>
    <property type="match status" value="1"/>
</dbReference>
<reference evidence="20 21" key="1">
    <citation type="submission" date="2021-02" db="EMBL/GenBank/DDBJ databases">
        <title>De Novo genome assembly of isolated myxobacteria.</title>
        <authorList>
            <person name="Stevens D.C."/>
        </authorList>
    </citation>
    <scope>NUCLEOTIDE SEQUENCE [LARGE SCALE GENOMIC DNA]</scope>
    <source>
        <strain evidence="20 21">SCHIC003</strain>
    </source>
</reference>
<keyword evidence="21" id="KW-1185">Reference proteome</keyword>
<comment type="activity regulation">
    <text evidence="17">Feedback inhibited by histidine.</text>
</comment>
<comment type="pathway">
    <text evidence="3 17">Amino-acid biosynthesis; L-histidine biosynthesis; L-histidine from 5-phospho-alpha-D-ribose 1-diphosphate: step 1/9.</text>
</comment>
<keyword evidence="15 17" id="KW-0368">Histidine biosynthesis</keyword>
<feature type="domain" description="Histidine biosynthesis HisG C-terminal" evidence="19">
    <location>
        <begin position="210"/>
        <end position="283"/>
    </location>
</feature>
<evidence type="ECO:0000256" key="7">
    <source>
        <dbReference type="ARBA" id="ARBA00022490"/>
    </source>
</evidence>